<sequence length="98" mass="10894">MAFSLILACLALILLVGIARRKTGRAVTDLAVLVVVFGIITVLDLVLSRFMDTGHAAELAALIIAAAFALDSLYGLMAPERQRRRDRRLREMMQRRRA</sequence>
<evidence type="ECO:0000256" key="1">
    <source>
        <dbReference type="SAM" id="Phobius"/>
    </source>
</evidence>
<accession>A0ABT0S559</accession>
<dbReference type="RefSeq" id="WP_249832269.1">
    <property type="nucleotide sequence ID" value="NZ_JAMGBE010000004.1"/>
</dbReference>
<dbReference type="Proteomes" id="UP001165342">
    <property type="component" value="Unassembled WGS sequence"/>
</dbReference>
<keyword evidence="3" id="KW-1185">Reference proteome</keyword>
<comment type="caution">
    <text evidence="2">The sequence shown here is derived from an EMBL/GenBank/DDBJ whole genome shotgun (WGS) entry which is preliminary data.</text>
</comment>
<keyword evidence="1" id="KW-0472">Membrane</keyword>
<protein>
    <recommendedName>
        <fullName evidence="4">DUF1616 domain-containing protein</fullName>
    </recommendedName>
</protein>
<gene>
    <name evidence="2" type="ORF">LZ538_11995</name>
</gene>
<evidence type="ECO:0000313" key="2">
    <source>
        <dbReference type="EMBL" id="MCL6730768.1"/>
    </source>
</evidence>
<organism evidence="2 3">
    <name type="scientific">Sphingomonas hankyongi</name>
    <dbReference type="NCBI Taxonomy" id="2908209"/>
    <lineage>
        <taxon>Bacteria</taxon>
        <taxon>Pseudomonadati</taxon>
        <taxon>Pseudomonadota</taxon>
        <taxon>Alphaproteobacteria</taxon>
        <taxon>Sphingomonadales</taxon>
        <taxon>Sphingomonadaceae</taxon>
        <taxon>Sphingomonas</taxon>
    </lineage>
</organism>
<proteinExistence type="predicted"/>
<keyword evidence="1" id="KW-0812">Transmembrane</keyword>
<evidence type="ECO:0008006" key="4">
    <source>
        <dbReference type="Google" id="ProtNLM"/>
    </source>
</evidence>
<feature type="transmembrane region" description="Helical" evidence="1">
    <location>
        <begin position="59"/>
        <end position="77"/>
    </location>
</feature>
<dbReference type="EMBL" id="JAMGBE010000004">
    <property type="protein sequence ID" value="MCL6730768.1"/>
    <property type="molecule type" value="Genomic_DNA"/>
</dbReference>
<feature type="transmembrane region" description="Helical" evidence="1">
    <location>
        <begin position="31"/>
        <end position="47"/>
    </location>
</feature>
<evidence type="ECO:0000313" key="3">
    <source>
        <dbReference type="Proteomes" id="UP001165342"/>
    </source>
</evidence>
<name>A0ABT0S559_9SPHN</name>
<reference evidence="2" key="1">
    <citation type="submission" date="2022-05" db="EMBL/GenBank/DDBJ databases">
        <authorList>
            <person name="Jo J.-H."/>
            <person name="Im W.-T."/>
        </authorList>
    </citation>
    <scope>NUCLEOTIDE SEQUENCE</scope>
    <source>
        <strain evidence="2">SE220</strain>
    </source>
</reference>
<keyword evidence="1" id="KW-1133">Transmembrane helix</keyword>